<keyword evidence="4 5" id="KW-0732">Signal</keyword>
<evidence type="ECO:0000256" key="5">
    <source>
        <dbReference type="SAM" id="SignalP"/>
    </source>
</evidence>
<comment type="subcellular location">
    <subcellularLocation>
        <location evidence="1">Secreted</location>
    </subcellularLocation>
</comment>
<evidence type="ECO:0008006" key="8">
    <source>
        <dbReference type="Google" id="ProtNLM"/>
    </source>
</evidence>
<feature type="chain" id="PRO_5040213176" description="Yellow-e" evidence="5">
    <location>
        <begin position="20"/>
        <end position="410"/>
    </location>
</feature>
<dbReference type="Gene3D" id="2.120.10.30">
    <property type="entry name" value="TolB, C-terminal domain"/>
    <property type="match status" value="1"/>
</dbReference>
<keyword evidence="3" id="KW-0964">Secreted</keyword>
<gene>
    <name evidence="6" type="ORF">PHYEVI_LOCUS9952</name>
</gene>
<dbReference type="EMBL" id="OU900100">
    <property type="protein sequence ID" value="CAG9863668.1"/>
    <property type="molecule type" value="Genomic_DNA"/>
</dbReference>
<dbReference type="PRINTS" id="PR01366">
    <property type="entry name" value="ROYALJELLY"/>
</dbReference>
<dbReference type="Proteomes" id="UP001153712">
    <property type="component" value="Chromosome 7"/>
</dbReference>
<evidence type="ECO:0000313" key="7">
    <source>
        <dbReference type="Proteomes" id="UP001153712"/>
    </source>
</evidence>
<dbReference type="PANTHER" id="PTHR10009:SF19">
    <property type="entry name" value="RE55542P"/>
    <property type="match status" value="1"/>
</dbReference>
<evidence type="ECO:0000313" key="6">
    <source>
        <dbReference type="EMBL" id="CAG9863668.1"/>
    </source>
</evidence>
<evidence type="ECO:0000256" key="2">
    <source>
        <dbReference type="ARBA" id="ARBA00009127"/>
    </source>
</evidence>
<name>A0A9N9TS89_PHYSR</name>
<dbReference type="SUPFAM" id="SSF63829">
    <property type="entry name" value="Calcium-dependent phosphotriesterase"/>
    <property type="match status" value="1"/>
</dbReference>
<comment type="similarity">
    <text evidence="2">Belongs to the major royal jelly protein family.</text>
</comment>
<dbReference type="FunFam" id="2.120.10.30:FF:000045">
    <property type="entry name" value="Blast:Protein yellow"/>
    <property type="match status" value="1"/>
</dbReference>
<feature type="signal peptide" evidence="5">
    <location>
        <begin position="1"/>
        <end position="19"/>
    </location>
</feature>
<evidence type="ECO:0000256" key="4">
    <source>
        <dbReference type="ARBA" id="ARBA00022729"/>
    </source>
</evidence>
<sequence>MKRLLFMVALIACVIDAHSLELVNQWGFLNFDFPPNFDLKFFRPENSVLTGMEITDDRIFLAMPRLRSGVPAVLSTIPRNTPGGSSPILQAYPDWSMHGAATGNYNCSGLISVYRIRTDSCNRLWVLDSGTVNTLEDFTVVCPPKLLIFDIKTDQIVRTVVFPKEVVRPVSVFTNLIIDESLQGKCDSAFVYISDTVAGGIVVYDGATDRTWRFSDPSMFPNPDHATISIVGERFTLMDGVIGLAHSPQLATLFYQPVASDRIFSVPTSALTKGPPAEFEEFPVRVAGRKSSQGLPLAMNERENVLYFSPFSETSLASWNVLTNEQEILASDPSVLQFVAEIRWKSEDGSVYLLVTRFHKFFRRTVSQNEVNLRILRLPAKRELPKNFDHYTSVTSSPVFPRLNHNFYFK</sequence>
<dbReference type="InterPro" id="IPR011042">
    <property type="entry name" value="6-blade_b-propeller_TolB-like"/>
</dbReference>
<protein>
    <recommendedName>
        <fullName evidence="8">Yellow-e</fullName>
    </recommendedName>
</protein>
<proteinExistence type="inferred from homology"/>
<dbReference type="AlphaFoldDB" id="A0A9N9TS89"/>
<evidence type="ECO:0000256" key="3">
    <source>
        <dbReference type="ARBA" id="ARBA00022525"/>
    </source>
</evidence>
<dbReference type="GO" id="GO:0005576">
    <property type="term" value="C:extracellular region"/>
    <property type="evidence" value="ECO:0007669"/>
    <property type="project" value="UniProtKB-SubCell"/>
</dbReference>
<evidence type="ECO:0000256" key="1">
    <source>
        <dbReference type="ARBA" id="ARBA00004613"/>
    </source>
</evidence>
<dbReference type="PANTHER" id="PTHR10009">
    <property type="entry name" value="PROTEIN YELLOW-RELATED"/>
    <property type="match status" value="1"/>
</dbReference>
<dbReference type="Pfam" id="PF03022">
    <property type="entry name" value="MRJP"/>
    <property type="match status" value="1"/>
</dbReference>
<organism evidence="6 7">
    <name type="scientific">Phyllotreta striolata</name>
    <name type="common">Striped flea beetle</name>
    <name type="synonym">Crioceris striolata</name>
    <dbReference type="NCBI Taxonomy" id="444603"/>
    <lineage>
        <taxon>Eukaryota</taxon>
        <taxon>Metazoa</taxon>
        <taxon>Ecdysozoa</taxon>
        <taxon>Arthropoda</taxon>
        <taxon>Hexapoda</taxon>
        <taxon>Insecta</taxon>
        <taxon>Pterygota</taxon>
        <taxon>Neoptera</taxon>
        <taxon>Endopterygota</taxon>
        <taxon>Coleoptera</taxon>
        <taxon>Polyphaga</taxon>
        <taxon>Cucujiformia</taxon>
        <taxon>Chrysomeloidea</taxon>
        <taxon>Chrysomelidae</taxon>
        <taxon>Galerucinae</taxon>
        <taxon>Alticini</taxon>
        <taxon>Phyllotreta</taxon>
    </lineage>
</organism>
<reference evidence="6" key="1">
    <citation type="submission" date="2022-01" db="EMBL/GenBank/DDBJ databases">
        <authorList>
            <person name="King R."/>
        </authorList>
    </citation>
    <scope>NUCLEOTIDE SEQUENCE</scope>
</reference>
<keyword evidence="7" id="KW-1185">Reference proteome</keyword>
<accession>A0A9N9TS89</accession>
<dbReference type="OrthoDB" id="7776143at2759"/>
<dbReference type="InterPro" id="IPR017996">
    <property type="entry name" value="MRJP/yellow-related"/>
</dbReference>